<protein>
    <submittedName>
        <fullName evidence="3">ParB/RepB/Spo0J family partition protein</fullName>
    </submittedName>
</protein>
<dbReference type="InterPro" id="IPR050336">
    <property type="entry name" value="Chromosome_partition/occlusion"/>
</dbReference>
<reference evidence="4" key="1">
    <citation type="journal article" date="2019" name="Int. J. Syst. Evol. Microbiol.">
        <title>The Global Catalogue of Microorganisms (GCM) 10K type strain sequencing project: providing services to taxonomists for standard genome sequencing and annotation.</title>
        <authorList>
            <consortium name="The Broad Institute Genomics Platform"/>
            <consortium name="The Broad Institute Genome Sequencing Center for Infectious Disease"/>
            <person name="Wu L."/>
            <person name="Ma J."/>
        </authorList>
    </citation>
    <scope>NUCLEOTIDE SEQUENCE [LARGE SCALE GENOMIC DNA]</scope>
    <source>
        <strain evidence="4">KCTC 33842</strain>
    </source>
</reference>
<dbReference type="InterPro" id="IPR004437">
    <property type="entry name" value="ParB/RepB/Spo0J"/>
</dbReference>
<dbReference type="SMART" id="SM00470">
    <property type="entry name" value="ParB"/>
    <property type="match status" value="1"/>
</dbReference>
<dbReference type="Proteomes" id="UP001597475">
    <property type="component" value="Unassembled WGS sequence"/>
</dbReference>
<keyword evidence="4" id="KW-1185">Reference proteome</keyword>
<gene>
    <name evidence="3" type="ORF">ACFSR9_01610</name>
</gene>
<evidence type="ECO:0000313" key="4">
    <source>
        <dbReference type="Proteomes" id="UP001597475"/>
    </source>
</evidence>
<dbReference type="Gene3D" id="1.10.10.2830">
    <property type="match status" value="1"/>
</dbReference>
<dbReference type="PANTHER" id="PTHR33375:SF7">
    <property type="entry name" value="CHROMOSOME 2-PARTITIONING PROTEIN PARB-RELATED"/>
    <property type="match status" value="1"/>
</dbReference>
<evidence type="ECO:0000256" key="1">
    <source>
        <dbReference type="ARBA" id="ARBA00006295"/>
    </source>
</evidence>
<comment type="similarity">
    <text evidence="1">Belongs to the ParB family.</text>
</comment>
<organism evidence="3 4">
    <name type="scientific">Deinococcus taklimakanensis</name>
    <dbReference type="NCBI Taxonomy" id="536443"/>
    <lineage>
        <taxon>Bacteria</taxon>
        <taxon>Thermotogati</taxon>
        <taxon>Deinococcota</taxon>
        <taxon>Deinococci</taxon>
        <taxon>Deinococcales</taxon>
        <taxon>Deinococcaceae</taxon>
        <taxon>Deinococcus</taxon>
    </lineage>
</organism>
<dbReference type="NCBIfam" id="TIGR00180">
    <property type="entry name" value="parB_part"/>
    <property type="match status" value="1"/>
</dbReference>
<dbReference type="Pfam" id="PF02195">
    <property type="entry name" value="ParB_N"/>
    <property type="match status" value="1"/>
</dbReference>
<dbReference type="Gene3D" id="3.90.1530.30">
    <property type="match status" value="1"/>
</dbReference>
<feature type="domain" description="ParB-like N-terminal" evidence="2">
    <location>
        <begin position="29"/>
        <end position="119"/>
    </location>
</feature>
<dbReference type="EMBL" id="JBHUMK010000008">
    <property type="protein sequence ID" value="MFD2608138.1"/>
    <property type="molecule type" value="Genomic_DNA"/>
</dbReference>
<evidence type="ECO:0000259" key="2">
    <source>
        <dbReference type="SMART" id="SM00470"/>
    </source>
</evidence>
<dbReference type="CDD" id="cd16393">
    <property type="entry name" value="SPO0J_N"/>
    <property type="match status" value="1"/>
</dbReference>
<dbReference type="InterPro" id="IPR003115">
    <property type="entry name" value="ParB_N"/>
</dbReference>
<sequence length="290" mass="32153">MTRKGRPVIGSRLTGLVAGVDTLNQPAGTHLPVDRLQPGQFQPRVYFAPDALADLTRSVREQGVLQPLLVRPLSAGQYEIVAGERRWRAAQQAGLTEVPVLIRDLTDHEARMAAAIENLQRENLNVIEEVRARLQVAAATLNVPEGEAVARMFAIDRHAERESEAAEALDAAFGALGRESWRSFIRNRAPVLNLPADVQEAVRGGLDYRKALIVGRVKNDLERQALLVGAQDATVQELRALVSPARLQPQDTAYRLGRVLSDRRTLAALPTEKRRKVERLLRQLEELLSE</sequence>
<name>A0ABW5NZB2_9DEIO</name>
<proteinExistence type="inferred from homology"/>
<dbReference type="InterPro" id="IPR036086">
    <property type="entry name" value="ParB/Sulfiredoxin_sf"/>
</dbReference>
<evidence type="ECO:0000313" key="3">
    <source>
        <dbReference type="EMBL" id="MFD2608138.1"/>
    </source>
</evidence>
<comment type="caution">
    <text evidence="3">The sequence shown here is derived from an EMBL/GenBank/DDBJ whole genome shotgun (WGS) entry which is preliminary data.</text>
</comment>
<dbReference type="SUPFAM" id="SSF109709">
    <property type="entry name" value="KorB DNA-binding domain-like"/>
    <property type="match status" value="1"/>
</dbReference>
<dbReference type="RefSeq" id="WP_386842417.1">
    <property type="nucleotide sequence ID" value="NZ_JBHUMK010000008.1"/>
</dbReference>
<dbReference type="SUPFAM" id="SSF110849">
    <property type="entry name" value="ParB/Sulfiredoxin"/>
    <property type="match status" value="1"/>
</dbReference>
<accession>A0ABW5NZB2</accession>
<dbReference type="PANTHER" id="PTHR33375">
    <property type="entry name" value="CHROMOSOME-PARTITIONING PROTEIN PARB-RELATED"/>
    <property type="match status" value="1"/>
</dbReference>